<keyword evidence="2" id="KW-0186">Copper</keyword>
<dbReference type="Proteomes" id="UP000000771">
    <property type="component" value="Chromosome"/>
</dbReference>
<feature type="region of interest" description="Disordered" evidence="3">
    <location>
        <begin position="1"/>
        <end position="48"/>
    </location>
</feature>
<dbReference type="PANTHER" id="PTHR33677">
    <property type="entry name" value="TRANSCRIPTIONAL REPRESSOR FRMR-RELATED"/>
    <property type="match status" value="1"/>
</dbReference>
<reference evidence="4 5" key="1">
    <citation type="journal article" date="2009" name="Stand. Genomic Sci.">
        <title>Complete genome sequence of Acidimicrobium ferrooxidans type strain (ICP).</title>
        <authorList>
            <person name="Clum A."/>
            <person name="Nolan M."/>
            <person name="Lang E."/>
            <person name="Glavina Del Rio T."/>
            <person name="Tice H."/>
            <person name="Copeland A."/>
            <person name="Cheng J.F."/>
            <person name="Lucas S."/>
            <person name="Chen F."/>
            <person name="Bruce D."/>
            <person name="Goodwin L."/>
            <person name="Pitluck S."/>
            <person name="Ivanova N."/>
            <person name="Mavrommatis K."/>
            <person name="Mikhailova N."/>
            <person name="Pati A."/>
            <person name="Chen A."/>
            <person name="Palaniappan K."/>
            <person name="Goker M."/>
            <person name="Spring S."/>
            <person name="Land M."/>
            <person name="Hauser L."/>
            <person name="Chang Y.J."/>
            <person name="Jeffries C.C."/>
            <person name="Chain P."/>
            <person name="Bristow J."/>
            <person name="Eisen J.A."/>
            <person name="Markowitz V."/>
            <person name="Hugenholtz P."/>
            <person name="Kyrpides N.C."/>
            <person name="Klenk H.P."/>
            <person name="Lapidus A."/>
        </authorList>
    </citation>
    <scope>NUCLEOTIDE SEQUENCE [LARGE SCALE GENOMIC DNA]</scope>
    <source>
        <strain evidence="5">DSM 10331 / JCM 15462 / NBRC 103882 / ICP</strain>
    </source>
</reference>
<gene>
    <name evidence="4" type="ordered locus">Afer_0760</name>
</gene>
<evidence type="ECO:0000256" key="2">
    <source>
        <dbReference type="ARBA" id="ARBA00023008"/>
    </source>
</evidence>
<organism evidence="4 5">
    <name type="scientific">Acidimicrobium ferrooxidans (strain DSM 10331 / JCM 15462 / NBRC 103882 / ICP)</name>
    <dbReference type="NCBI Taxonomy" id="525909"/>
    <lineage>
        <taxon>Bacteria</taxon>
        <taxon>Bacillati</taxon>
        <taxon>Actinomycetota</taxon>
        <taxon>Acidimicrobiia</taxon>
        <taxon>Acidimicrobiales</taxon>
        <taxon>Acidimicrobiaceae</taxon>
        <taxon>Acidimicrobium</taxon>
    </lineage>
</organism>
<dbReference type="AlphaFoldDB" id="C7LYA0"/>
<dbReference type="InterPro" id="IPR038390">
    <property type="entry name" value="Metal_Tscrpt_repr_sf"/>
</dbReference>
<evidence type="ECO:0000313" key="4">
    <source>
        <dbReference type="EMBL" id="ACU53708.1"/>
    </source>
</evidence>
<keyword evidence="5" id="KW-1185">Reference proteome</keyword>
<dbReference type="Gene3D" id="1.20.58.1000">
    <property type="entry name" value="Metal-sensitive repressor, helix protomer"/>
    <property type="match status" value="1"/>
</dbReference>
<evidence type="ECO:0008006" key="6">
    <source>
        <dbReference type="Google" id="ProtNLM"/>
    </source>
</evidence>
<sequence>MVQVVRPSDPSEELGAPSLDSVVGEGVDGRVVGDQPAGLDESDPRSGEVGDLVRRLSRIEGQIRGIKRMIQDGRDCRDLVTQFAAVSRALEQAALNYVTSELVWCVERPDEAAEHGYTVDELRKLLGRLR</sequence>
<evidence type="ECO:0000256" key="1">
    <source>
        <dbReference type="ARBA" id="ARBA00005428"/>
    </source>
</evidence>
<evidence type="ECO:0000313" key="5">
    <source>
        <dbReference type="Proteomes" id="UP000000771"/>
    </source>
</evidence>
<evidence type="ECO:0000256" key="3">
    <source>
        <dbReference type="SAM" id="MobiDB-lite"/>
    </source>
</evidence>
<dbReference type="InterPro" id="IPR003735">
    <property type="entry name" value="Metal_Tscrpt_repr"/>
</dbReference>
<dbReference type="EMBL" id="CP001631">
    <property type="protein sequence ID" value="ACU53708.1"/>
    <property type="molecule type" value="Genomic_DNA"/>
</dbReference>
<dbReference type="RefSeq" id="WP_015798197.1">
    <property type="nucleotide sequence ID" value="NC_013124.1"/>
</dbReference>
<proteinExistence type="inferred from homology"/>
<dbReference type="Pfam" id="PF02583">
    <property type="entry name" value="Trns_repr_metal"/>
    <property type="match status" value="1"/>
</dbReference>
<accession>C7LYA0</accession>
<dbReference type="PANTHER" id="PTHR33677:SF5">
    <property type="entry name" value="TRANSCRIPTIONAL REPRESSOR FRMR"/>
    <property type="match status" value="1"/>
</dbReference>
<dbReference type="GO" id="GO:0045892">
    <property type="term" value="P:negative regulation of DNA-templated transcription"/>
    <property type="evidence" value="ECO:0007669"/>
    <property type="project" value="UniProtKB-ARBA"/>
</dbReference>
<dbReference type="STRING" id="525909.Afer_0760"/>
<protein>
    <recommendedName>
        <fullName evidence="6">Transcriptional regulator</fullName>
    </recommendedName>
</protein>
<name>C7LYA0_ACIFD</name>
<dbReference type="HOGENOM" id="CLU_1933441_0_0_11"/>
<dbReference type="KEGG" id="afo:Afer_0760"/>
<dbReference type="eggNOG" id="COG1937">
    <property type="taxonomic scope" value="Bacteria"/>
</dbReference>
<dbReference type="GO" id="GO:0003677">
    <property type="term" value="F:DNA binding"/>
    <property type="evidence" value="ECO:0007669"/>
    <property type="project" value="InterPro"/>
</dbReference>
<dbReference type="GO" id="GO:0046872">
    <property type="term" value="F:metal ion binding"/>
    <property type="evidence" value="ECO:0007669"/>
    <property type="project" value="InterPro"/>
</dbReference>
<feature type="compositionally biased region" description="Low complexity" evidence="3">
    <location>
        <begin position="20"/>
        <end position="34"/>
    </location>
</feature>
<comment type="similarity">
    <text evidence="1">Belongs to the CsoR family.</text>
</comment>
<dbReference type="CDD" id="cd10148">
    <property type="entry name" value="CsoR-like_DUF156"/>
    <property type="match status" value="1"/>
</dbReference>